<protein>
    <submittedName>
        <fullName evidence="8">Methyl-accepting chemotaxis protein</fullName>
    </submittedName>
</protein>
<feature type="domain" description="HAMP" evidence="7">
    <location>
        <begin position="212"/>
        <end position="264"/>
    </location>
</feature>
<dbReference type="InterPro" id="IPR004089">
    <property type="entry name" value="MCPsignal_dom"/>
</dbReference>
<dbReference type="Proteomes" id="UP000216020">
    <property type="component" value="Unassembled WGS sequence"/>
</dbReference>
<dbReference type="GO" id="GO:0006935">
    <property type="term" value="P:chemotaxis"/>
    <property type="evidence" value="ECO:0007669"/>
    <property type="project" value="InterPro"/>
</dbReference>
<evidence type="ECO:0000256" key="4">
    <source>
        <dbReference type="PROSITE-ProRule" id="PRU00284"/>
    </source>
</evidence>
<dbReference type="PANTHER" id="PTHR43531">
    <property type="entry name" value="PROTEIN ICFG"/>
    <property type="match status" value="1"/>
</dbReference>
<keyword evidence="2" id="KW-0488">Methylation</keyword>
<organism evidence="8 9">
    <name type="scientific">Bordetella genomosp. 10</name>
    <dbReference type="NCBI Taxonomy" id="1416804"/>
    <lineage>
        <taxon>Bacteria</taxon>
        <taxon>Pseudomonadati</taxon>
        <taxon>Pseudomonadota</taxon>
        <taxon>Betaproteobacteria</taxon>
        <taxon>Burkholderiales</taxon>
        <taxon>Alcaligenaceae</taxon>
        <taxon>Bordetella</taxon>
    </lineage>
</organism>
<dbReference type="Pfam" id="PF00015">
    <property type="entry name" value="MCPsignal"/>
    <property type="match status" value="1"/>
</dbReference>
<dbReference type="GO" id="GO:0005886">
    <property type="term" value="C:plasma membrane"/>
    <property type="evidence" value="ECO:0007669"/>
    <property type="project" value="TreeGrafter"/>
</dbReference>
<comment type="subcellular location">
    <subcellularLocation>
        <location evidence="1">Membrane</location>
    </subcellularLocation>
</comment>
<dbReference type="CDD" id="cd11386">
    <property type="entry name" value="MCP_signal"/>
    <property type="match status" value="1"/>
</dbReference>
<dbReference type="OrthoDB" id="9806477at2"/>
<comment type="caution">
    <text evidence="8">The sequence shown here is derived from an EMBL/GenBank/DDBJ whole genome shotgun (WGS) entry which is preliminary data.</text>
</comment>
<dbReference type="PROSITE" id="PS50885">
    <property type="entry name" value="HAMP"/>
    <property type="match status" value="1"/>
</dbReference>
<evidence type="ECO:0000256" key="3">
    <source>
        <dbReference type="ARBA" id="ARBA00029447"/>
    </source>
</evidence>
<dbReference type="PROSITE" id="PS50111">
    <property type="entry name" value="CHEMOTAXIS_TRANSDUC_2"/>
    <property type="match status" value="1"/>
</dbReference>
<dbReference type="InterPro" id="IPR051310">
    <property type="entry name" value="MCP_chemotaxis"/>
</dbReference>
<evidence type="ECO:0000313" key="8">
    <source>
        <dbReference type="EMBL" id="OZI33940.1"/>
    </source>
</evidence>
<sequence length="515" mass="54623">MKIENLKIGIRLAISFGVILALSVVLVMLATSYLSRIGQLNGSIVNKEWPKADAGAKISALMRSNARRTLELLVFTDAAARDDALARIARNKQSIDNLIQTLEGLLYTADGKSFLAGFKTARTKYVESFTAVGELVKAGKMDEARRLAQSETMPRLDAAIAHIDKLVGLQGELFAQRGEETTQTIATALKQLLAVSGLVILLGAALAFWITRSITAPIREAVGVAVKVSQGDLTQRIEVKRRDEMGQLLGALRDMNESLRHIVDDVRQGSDMIATATSQIAAGNTDLSARTEEQAASLEQTAASMEELTATVRQNAESARQGNALAMDASGVATRSGEAIGRVVHTMREISDSSSRVADIIGTIEGIAFQTNILALNAAVEAARAGEQGKGFAVVATEVRTLAQRSASAAREIKELIDESVSRVQAGEAQVNEAGGTINDVVAAVRRVTDLMGEITAASAEQHQGIEQVGQAVAQMDQVTQQNAALVEQAAAAAQSLQEQASRLVAQVGVFRLAA</sequence>
<dbReference type="GO" id="GO:0004888">
    <property type="term" value="F:transmembrane signaling receptor activity"/>
    <property type="evidence" value="ECO:0007669"/>
    <property type="project" value="InterPro"/>
</dbReference>
<evidence type="ECO:0000256" key="1">
    <source>
        <dbReference type="ARBA" id="ARBA00004370"/>
    </source>
</evidence>
<dbReference type="Gene3D" id="1.10.287.950">
    <property type="entry name" value="Methyl-accepting chemotaxis protein"/>
    <property type="match status" value="1"/>
</dbReference>
<accession>A0A261SAY4</accession>
<dbReference type="GO" id="GO:0007165">
    <property type="term" value="P:signal transduction"/>
    <property type="evidence" value="ECO:0007669"/>
    <property type="project" value="UniProtKB-KW"/>
</dbReference>
<dbReference type="PRINTS" id="PR00260">
    <property type="entry name" value="CHEMTRNSDUCR"/>
</dbReference>
<evidence type="ECO:0000259" key="6">
    <source>
        <dbReference type="PROSITE" id="PS50111"/>
    </source>
</evidence>
<dbReference type="FunFam" id="1.10.287.950:FF:000001">
    <property type="entry name" value="Methyl-accepting chemotaxis sensory transducer"/>
    <property type="match status" value="1"/>
</dbReference>
<gene>
    <name evidence="8" type="ORF">CAL29_10240</name>
</gene>
<dbReference type="PANTHER" id="PTHR43531:SF14">
    <property type="entry name" value="METHYL-ACCEPTING CHEMOTAXIS PROTEIN I-RELATED"/>
    <property type="match status" value="1"/>
</dbReference>
<keyword evidence="4" id="KW-0807">Transducer</keyword>
<dbReference type="CDD" id="cd06225">
    <property type="entry name" value="HAMP"/>
    <property type="match status" value="1"/>
</dbReference>
<dbReference type="InterPro" id="IPR024478">
    <property type="entry name" value="HlyB_4HB_MCP"/>
</dbReference>
<keyword evidence="5" id="KW-1133">Transmembrane helix</keyword>
<proteinExistence type="inferred from homology"/>
<dbReference type="InterPro" id="IPR003660">
    <property type="entry name" value="HAMP_dom"/>
</dbReference>
<dbReference type="InterPro" id="IPR004090">
    <property type="entry name" value="Chemotax_Me-accpt_rcpt"/>
</dbReference>
<name>A0A261SAY4_9BORD</name>
<dbReference type="Pfam" id="PF12729">
    <property type="entry name" value="4HB_MCP_1"/>
    <property type="match status" value="1"/>
</dbReference>
<dbReference type="Pfam" id="PF00672">
    <property type="entry name" value="HAMP"/>
    <property type="match status" value="1"/>
</dbReference>
<dbReference type="CDD" id="cd19411">
    <property type="entry name" value="MCP2201-like_sensor"/>
    <property type="match status" value="1"/>
</dbReference>
<reference evidence="9" key="1">
    <citation type="submission" date="2017-05" db="EMBL/GenBank/DDBJ databases">
        <title>Complete and WGS of Bordetella genogroups.</title>
        <authorList>
            <person name="Spilker T."/>
            <person name="Lipuma J."/>
        </authorList>
    </citation>
    <scope>NUCLEOTIDE SEQUENCE [LARGE SCALE GENOMIC DNA]</scope>
    <source>
        <strain evidence="9">AU16122</strain>
    </source>
</reference>
<keyword evidence="5" id="KW-0472">Membrane</keyword>
<dbReference type="EMBL" id="NEVM01000002">
    <property type="protein sequence ID" value="OZI33940.1"/>
    <property type="molecule type" value="Genomic_DNA"/>
</dbReference>
<keyword evidence="5" id="KW-0812">Transmembrane</keyword>
<evidence type="ECO:0000259" key="7">
    <source>
        <dbReference type="PROSITE" id="PS50885"/>
    </source>
</evidence>
<comment type="similarity">
    <text evidence="3">Belongs to the methyl-accepting chemotaxis (MCP) protein family.</text>
</comment>
<keyword evidence="9" id="KW-1185">Reference proteome</keyword>
<dbReference type="AlphaFoldDB" id="A0A261SAY4"/>
<feature type="domain" description="Methyl-accepting transducer" evidence="6">
    <location>
        <begin position="269"/>
        <end position="498"/>
    </location>
</feature>
<dbReference type="SMART" id="SM00283">
    <property type="entry name" value="MA"/>
    <property type="match status" value="1"/>
</dbReference>
<dbReference type="SMART" id="SM00304">
    <property type="entry name" value="HAMP"/>
    <property type="match status" value="1"/>
</dbReference>
<feature type="transmembrane region" description="Helical" evidence="5">
    <location>
        <begin position="12"/>
        <end position="34"/>
    </location>
</feature>
<evidence type="ECO:0000256" key="2">
    <source>
        <dbReference type="ARBA" id="ARBA00022481"/>
    </source>
</evidence>
<dbReference type="SUPFAM" id="SSF58104">
    <property type="entry name" value="Methyl-accepting chemotaxis protein (MCP) signaling domain"/>
    <property type="match status" value="1"/>
</dbReference>
<dbReference type="RefSeq" id="WP_094852947.1">
    <property type="nucleotide sequence ID" value="NZ_NEVM01000002.1"/>
</dbReference>
<dbReference type="Gene3D" id="6.10.340.10">
    <property type="match status" value="1"/>
</dbReference>
<evidence type="ECO:0000313" key="9">
    <source>
        <dbReference type="Proteomes" id="UP000216020"/>
    </source>
</evidence>
<dbReference type="InterPro" id="IPR047347">
    <property type="entry name" value="YvaQ-like_sensor"/>
</dbReference>
<evidence type="ECO:0000256" key="5">
    <source>
        <dbReference type="SAM" id="Phobius"/>
    </source>
</evidence>